<organism evidence="3 4">
    <name type="scientific">Frankia umida</name>
    <dbReference type="NCBI Taxonomy" id="573489"/>
    <lineage>
        <taxon>Bacteria</taxon>
        <taxon>Bacillati</taxon>
        <taxon>Actinomycetota</taxon>
        <taxon>Actinomycetes</taxon>
        <taxon>Frankiales</taxon>
        <taxon>Frankiaceae</taxon>
        <taxon>Frankia</taxon>
    </lineage>
</organism>
<protein>
    <submittedName>
        <fullName evidence="3">FxSxx-COOH system tetratricopeptide repeat protein</fullName>
    </submittedName>
</protein>
<dbReference type="InterPro" id="IPR011990">
    <property type="entry name" value="TPR-like_helical_dom_sf"/>
</dbReference>
<dbReference type="NCBIfam" id="NF040586">
    <property type="entry name" value="FxSxx_TPR"/>
    <property type="match status" value="1"/>
</dbReference>
<dbReference type="InterPro" id="IPR027417">
    <property type="entry name" value="P-loop_NTPase"/>
</dbReference>
<dbReference type="SUPFAM" id="SSF52200">
    <property type="entry name" value="Toll/Interleukin receptor TIR domain"/>
    <property type="match status" value="1"/>
</dbReference>
<dbReference type="RefSeq" id="WP_248826511.1">
    <property type="nucleotide sequence ID" value="NZ_JALKFT010000033.1"/>
</dbReference>
<dbReference type="InterPro" id="IPR035897">
    <property type="entry name" value="Toll_tir_struct_dom_sf"/>
</dbReference>
<dbReference type="Gene3D" id="1.25.40.10">
    <property type="entry name" value="Tetratricopeptide repeat domain"/>
    <property type="match status" value="1"/>
</dbReference>
<dbReference type="Proteomes" id="UP001201873">
    <property type="component" value="Unassembled WGS sequence"/>
</dbReference>
<evidence type="ECO:0000259" key="2">
    <source>
        <dbReference type="PROSITE" id="PS50104"/>
    </source>
</evidence>
<dbReference type="PRINTS" id="PR00364">
    <property type="entry name" value="DISEASERSIST"/>
</dbReference>
<sequence>MVTGEQRTGEQRTAGPPPAGDVEPVDFFVSYTGADEAWATWVGAVLEEQVRADGRRVRVRLQAWDSPAGANFVTWISDQMDAAASTIAICSPTYFDSHWCTAEWTAALNRRAIIPLRVTDVGIPTILATIGYRDLHGGIDETLARRRLLEAVGLAAVARQSQGFPGTSMAPGNGTATEAKEAVGAAEEVFPGRIPVVFSVPPRLRRFTGRQPLLDQIRSGLTDHRADSGSGSASGVAGRRVAITALYGLGGVGKSQLAIEYAHRHAADYDLVLWVDAERTALIPARLAAFAARLDVPSVGQVADDAAAVLTWLGRHRRWLLIYDNAELPAGLRPWLPTGPGHTLITSRQTGWGALADPLEIDVMDRAEAIALLVRRRPALDPGVADELAEVLGDLPLALEQAAAYLDATGTSAARYLARLRTEQAAMLGKGADLAHGGTIASLWAVTLERLQQSQPGAVRLLELCAQLAPEPIPLTLLRAEMIRPERRRRWWARQSSGAAEIPGGISDALDTIAVYSLARRTDSSLTLHRLLAAVIRTRQSDAERNTAAATIRRMLTARLRHTNPEIPADWQVWEELSTHLTTAPALHPDIPTDPVHPDSRDLVRQVGIFLTAHGDYQAAAALDRTIHIRDRHTLGDNHPDTLASANNLALDLHQLGEVEAAAALEAEFGLGGAAEDGF</sequence>
<dbReference type="InterPro" id="IPR000157">
    <property type="entry name" value="TIR_dom"/>
</dbReference>
<keyword evidence="4" id="KW-1185">Reference proteome</keyword>
<dbReference type="SUPFAM" id="SSF52540">
    <property type="entry name" value="P-loop containing nucleoside triphosphate hydrolases"/>
    <property type="match status" value="1"/>
</dbReference>
<feature type="region of interest" description="Disordered" evidence="1">
    <location>
        <begin position="1"/>
        <end position="23"/>
    </location>
</feature>
<evidence type="ECO:0000313" key="4">
    <source>
        <dbReference type="Proteomes" id="UP001201873"/>
    </source>
</evidence>
<dbReference type="EMBL" id="JALKFT010000033">
    <property type="protein sequence ID" value="MCK9878399.1"/>
    <property type="molecule type" value="Genomic_DNA"/>
</dbReference>
<feature type="domain" description="TIR" evidence="2">
    <location>
        <begin position="23"/>
        <end position="152"/>
    </location>
</feature>
<reference evidence="3 4" key="1">
    <citation type="submission" date="2022-04" db="EMBL/GenBank/DDBJ databases">
        <title>Genome diversity in the genus Frankia.</title>
        <authorList>
            <person name="Carlos-Shanley C."/>
            <person name="Hahn D."/>
        </authorList>
    </citation>
    <scope>NUCLEOTIDE SEQUENCE [LARGE SCALE GENOMIC DNA]</scope>
    <source>
        <strain evidence="3 4">Ag45/Mut15</strain>
    </source>
</reference>
<comment type="caution">
    <text evidence="3">The sequence shown here is derived from an EMBL/GenBank/DDBJ whole genome shotgun (WGS) entry which is preliminary data.</text>
</comment>
<dbReference type="PANTHER" id="PTHR35205">
    <property type="entry name" value="NB-ARC AND TPR DOMAIN PROTEIN"/>
    <property type="match status" value="1"/>
</dbReference>
<dbReference type="Gene3D" id="3.40.50.300">
    <property type="entry name" value="P-loop containing nucleotide triphosphate hydrolases"/>
    <property type="match status" value="1"/>
</dbReference>
<dbReference type="PANTHER" id="PTHR35205:SF1">
    <property type="entry name" value="ZU5 DOMAIN-CONTAINING PROTEIN"/>
    <property type="match status" value="1"/>
</dbReference>
<dbReference type="Gene3D" id="3.40.50.10140">
    <property type="entry name" value="Toll/interleukin-1 receptor homology (TIR) domain"/>
    <property type="match status" value="1"/>
</dbReference>
<dbReference type="SMART" id="SM00255">
    <property type="entry name" value="TIR"/>
    <property type="match status" value="1"/>
</dbReference>
<proteinExistence type="predicted"/>
<gene>
    <name evidence="3" type="primary">fxsT</name>
    <name evidence="3" type="ORF">MXD59_21940</name>
</gene>
<accession>A0ABT0K3K5</accession>
<dbReference type="PROSITE" id="PS50104">
    <property type="entry name" value="TIR"/>
    <property type="match status" value="1"/>
</dbReference>
<evidence type="ECO:0000313" key="3">
    <source>
        <dbReference type="EMBL" id="MCK9878399.1"/>
    </source>
</evidence>
<evidence type="ECO:0000256" key="1">
    <source>
        <dbReference type="SAM" id="MobiDB-lite"/>
    </source>
</evidence>
<dbReference type="Pfam" id="PF13676">
    <property type="entry name" value="TIR_2"/>
    <property type="match status" value="1"/>
</dbReference>
<name>A0ABT0K3K5_9ACTN</name>